<dbReference type="InterPro" id="IPR020845">
    <property type="entry name" value="AMP-binding_CS"/>
</dbReference>
<feature type="domain" description="Carrier" evidence="2">
    <location>
        <begin position="524"/>
        <end position="599"/>
    </location>
</feature>
<feature type="region of interest" description="Disordered" evidence="1">
    <location>
        <begin position="503"/>
        <end position="526"/>
    </location>
</feature>
<dbReference type="InterPro" id="IPR036736">
    <property type="entry name" value="ACP-like_sf"/>
</dbReference>
<dbReference type="Gene3D" id="2.30.38.10">
    <property type="entry name" value="Luciferase, Domain 3"/>
    <property type="match status" value="1"/>
</dbReference>
<dbReference type="Pfam" id="PF13193">
    <property type="entry name" value="AMP-binding_C"/>
    <property type="match status" value="1"/>
</dbReference>
<organism evidence="3 4">
    <name type="scientific">Amycolatopsis samaneae</name>
    <dbReference type="NCBI Taxonomy" id="664691"/>
    <lineage>
        <taxon>Bacteria</taxon>
        <taxon>Bacillati</taxon>
        <taxon>Actinomycetota</taxon>
        <taxon>Actinomycetes</taxon>
        <taxon>Pseudonocardiales</taxon>
        <taxon>Pseudonocardiaceae</taxon>
        <taxon>Amycolatopsis</taxon>
    </lineage>
</organism>
<evidence type="ECO:0000259" key="2">
    <source>
        <dbReference type="PROSITE" id="PS50075"/>
    </source>
</evidence>
<accession>A0ABW5GX43</accession>
<dbReference type="SUPFAM" id="SSF47336">
    <property type="entry name" value="ACP-like"/>
    <property type="match status" value="1"/>
</dbReference>
<dbReference type="InterPro" id="IPR025110">
    <property type="entry name" value="AMP-bd_C"/>
</dbReference>
<comment type="caution">
    <text evidence="3">The sequence shown here is derived from an EMBL/GenBank/DDBJ whole genome shotgun (WGS) entry which is preliminary data.</text>
</comment>
<dbReference type="CDD" id="cd17652">
    <property type="entry name" value="A_NRPS_CmdD_like"/>
    <property type="match status" value="1"/>
</dbReference>
<sequence length="601" mass="63157">MTYEVGLLRTPESRESPDGTATLAELWERTVRAYPDNTAIVSDEETLTYAEANERANRLARLLIGRGAGPERLVALALPRSVHMVVSVLAVAKAGAAFLPVDVRYPAERINAMVSDAAPALLCTNTYSAATTLPADTPVPRVVLDSAEAIAELDTLEGGDIPARTPSTANLAYVIYTSGSTGRPKGVAVTHAGLHGLAAVKVSTMQVTPDSRVLQFMSPSFDAFLTEFLGTFAAGAALVIPPGATLVGEPLAKALRDNAISHAVLPPAAASTVTPSAAPGLRTLVLAGEACPPDLLARWAKGRRVLNSYGPTEATVCAASSDALNGDDEITIGHPIPGASVYILDEALRPVPRGELGELYIGGAGLARGYLGQPGRTAERFVANPFDGEGTRMYRTGDLAAWRPDGSILFHGRLDNQVKLRGYRIELGEVEAVLGAHPDVGHAVAVVRTEQGSTNAQLMAYVVPINGATPAPDDLRDHAVEHLPGFMVPSTYTTIDAVPLTPNGKVDRTALPDPVVPAPRSGRPPGNPAEEALCAIFRELFDDAEITVESNFYELGGTSIRAMDLIQRAKETAGLKILPCAVVRHPTVEGLAEVATPVEDA</sequence>
<gene>
    <name evidence="3" type="ORF">ACFSYJ_43135</name>
</gene>
<dbReference type="SUPFAM" id="SSF56801">
    <property type="entry name" value="Acetyl-CoA synthetase-like"/>
    <property type="match status" value="1"/>
</dbReference>
<dbReference type="EMBL" id="JBHUKU010000033">
    <property type="protein sequence ID" value="MFD2465476.1"/>
    <property type="molecule type" value="Genomic_DNA"/>
</dbReference>
<dbReference type="RefSeq" id="WP_345407107.1">
    <property type="nucleotide sequence ID" value="NZ_BAABHG010000021.1"/>
</dbReference>
<evidence type="ECO:0000313" key="3">
    <source>
        <dbReference type="EMBL" id="MFD2465476.1"/>
    </source>
</evidence>
<dbReference type="PROSITE" id="PS50075">
    <property type="entry name" value="CARRIER"/>
    <property type="match status" value="1"/>
</dbReference>
<protein>
    <submittedName>
        <fullName evidence="3">Amino acid adenylation domain-containing protein</fullName>
    </submittedName>
</protein>
<evidence type="ECO:0000313" key="4">
    <source>
        <dbReference type="Proteomes" id="UP001597419"/>
    </source>
</evidence>
<dbReference type="PANTHER" id="PTHR45527:SF1">
    <property type="entry name" value="FATTY ACID SYNTHASE"/>
    <property type="match status" value="1"/>
</dbReference>
<dbReference type="Gene3D" id="3.30.300.30">
    <property type="match status" value="1"/>
</dbReference>
<reference evidence="4" key="1">
    <citation type="journal article" date="2019" name="Int. J. Syst. Evol. Microbiol.">
        <title>The Global Catalogue of Microorganisms (GCM) 10K type strain sequencing project: providing services to taxonomists for standard genome sequencing and annotation.</title>
        <authorList>
            <consortium name="The Broad Institute Genomics Platform"/>
            <consortium name="The Broad Institute Genome Sequencing Center for Infectious Disease"/>
            <person name="Wu L."/>
            <person name="Ma J."/>
        </authorList>
    </citation>
    <scope>NUCLEOTIDE SEQUENCE [LARGE SCALE GENOMIC DNA]</scope>
    <source>
        <strain evidence="4">CGMCC 4.7643</strain>
    </source>
</reference>
<dbReference type="NCBIfam" id="TIGR01733">
    <property type="entry name" value="AA-adenyl-dom"/>
    <property type="match status" value="1"/>
</dbReference>
<dbReference type="Gene3D" id="1.10.1200.10">
    <property type="entry name" value="ACP-like"/>
    <property type="match status" value="1"/>
</dbReference>
<dbReference type="Proteomes" id="UP001597419">
    <property type="component" value="Unassembled WGS sequence"/>
</dbReference>
<dbReference type="InterPro" id="IPR010071">
    <property type="entry name" value="AA_adenyl_dom"/>
</dbReference>
<dbReference type="Gene3D" id="3.40.50.980">
    <property type="match status" value="2"/>
</dbReference>
<dbReference type="Pfam" id="PF00501">
    <property type="entry name" value="AMP-binding"/>
    <property type="match status" value="1"/>
</dbReference>
<dbReference type="InterPro" id="IPR009081">
    <property type="entry name" value="PP-bd_ACP"/>
</dbReference>
<evidence type="ECO:0000256" key="1">
    <source>
        <dbReference type="SAM" id="MobiDB-lite"/>
    </source>
</evidence>
<dbReference type="PANTHER" id="PTHR45527">
    <property type="entry name" value="NONRIBOSOMAL PEPTIDE SYNTHETASE"/>
    <property type="match status" value="1"/>
</dbReference>
<name>A0ABW5GX43_9PSEU</name>
<proteinExistence type="predicted"/>
<dbReference type="PROSITE" id="PS00455">
    <property type="entry name" value="AMP_BINDING"/>
    <property type="match status" value="1"/>
</dbReference>
<dbReference type="InterPro" id="IPR000873">
    <property type="entry name" value="AMP-dep_synth/lig_dom"/>
</dbReference>
<dbReference type="Pfam" id="PF00550">
    <property type="entry name" value="PP-binding"/>
    <property type="match status" value="1"/>
</dbReference>
<keyword evidence="4" id="KW-1185">Reference proteome</keyword>
<dbReference type="InterPro" id="IPR045851">
    <property type="entry name" value="AMP-bd_C_sf"/>
</dbReference>